<reference evidence="1 2" key="1">
    <citation type="journal article" date="2015" name="Nat. Commun.">
        <title>Lucilia cuprina genome unlocks parasitic fly biology to underpin future interventions.</title>
        <authorList>
            <person name="Anstead C.A."/>
            <person name="Korhonen P.K."/>
            <person name="Young N.D."/>
            <person name="Hall R.S."/>
            <person name="Jex A.R."/>
            <person name="Murali S.C."/>
            <person name="Hughes D.S."/>
            <person name="Lee S.F."/>
            <person name="Perry T."/>
            <person name="Stroehlein A.J."/>
            <person name="Ansell B.R."/>
            <person name="Breugelmans B."/>
            <person name="Hofmann A."/>
            <person name="Qu J."/>
            <person name="Dugan S."/>
            <person name="Lee S.L."/>
            <person name="Chao H."/>
            <person name="Dinh H."/>
            <person name="Han Y."/>
            <person name="Doddapaneni H.V."/>
            <person name="Worley K.C."/>
            <person name="Muzny D.M."/>
            <person name="Ioannidis P."/>
            <person name="Waterhouse R.M."/>
            <person name="Zdobnov E.M."/>
            <person name="James P.J."/>
            <person name="Bagnall N.H."/>
            <person name="Kotze A.C."/>
            <person name="Gibbs R.A."/>
            <person name="Richards S."/>
            <person name="Batterham P."/>
            <person name="Gasser R.B."/>
        </authorList>
    </citation>
    <scope>NUCLEOTIDE SEQUENCE [LARGE SCALE GENOMIC DNA]</scope>
    <source>
        <strain evidence="1 2">LS</strain>
        <tissue evidence="1">Full body</tissue>
    </source>
</reference>
<dbReference type="Pfam" id="PF04527">
    <property type="entry name" value="Retinin_C"/>
    <property type="match status" value="1"/>
</dbReference>
<dbReference type="PANTHER" id="PTHR34931:SF4">
    <property type="entry name" value="GEO13385P1-RELATED"/>
    <property type="match status" value="1"/>
</dbReference>
<dbReference type="OMA" id="VKAHYLP"/>
<comment type="caution">
    <text evidence="1">The sequence shown here is derived from an EMBL/GenBank/DDBJ whole genome shotgun (WGS) entry which is preliminary data.</text>
</comment>
<accession>A0A0L0CCW8</accession>
<keyword evidence="2" id="KW-1185">Reference proteome</keyword>
<dbReference type="OrthoDB" id="7977443at2759"/>
<evidence type="ECO:0000313" key="1">
    <source>
        <dbReference type="EMBL" id="KNC30076.1"/>
    </source>
</evidence>
<dbReference type="EMBL" id="JRES01000577">
    <property type="protein sequence ID" value="KNC30076.1"/>
    <property type="molecule type" value="Genomic_DNA"/>
</dbReference>
<dbReference type="AlphaFoldDB" id="A0A0L0CCW8"/>
<proteinExistence type="predicted"/>
<sequence length="132" mass="14534">MKMGQADIILCVSVISIVKARPGYLPTAVAVPTYQHYAYEPTVVGHTVTHLPTAISHQSQTIVHEKRPYLKPIVGYQPAEAYVKAHYLPASTKYVAAAPLAYAPVTYTTDLYPTGWDTGLTYSKGWNGWPLK</sequence>
<protein>
    <submittedName>
        <fullName evidence="1">Uncharacterized protein</fullName>
    </submittedName>
</protein>
<name>A0A0L0CCW8_LUCCU</name>
<gene>
    <name evidence="1" type="ORF">FF38_09559</name>
</gene>
<dbReference type="PANTHER" id="PTHR34931">
    <property type="entry name" value="FI02976P-RELATED"/>
    <property type="match status" value="1"/>
</dbReference>
<dbReference type="InterPro" id="IPR007614">
    <property type="entry name" value="Retinin_C"/>
</dbReference>
<organism evidence="1 2">
    <name type="scientific">Lucilia cuprina</name>
    <name type="common">Green bottle fly</name>
    <name type="synonym">Australian sheep blowfly</name>
    <dbReference type="NCBI Taxonomy" id="7375"/>
    <lineage>
        <taxon>Eukaryota</taxon>
        <taxon>Metazoa</taxon>
        <taxon>Ecdysozoa</taxon>
        <taxon>Arthropoda</taxon>
        <taxon>Hexapoda</taxon>
        <taxon>Insecta</taxon>
        <taxon>Pterygota</taxon>
        <taxon>Neoptera</taxon>
        <taxon>Endopterygota</taxon>
        <taxon>Diptera</taxon>
        <taxon>Brachycera</taxon>
        <taxon>Muscomorpha</taxon>
        <taxon>Oestroidea</taxon>
        <taxon>Calliphoridae</taxon>
        <taxon>Luciliinae</taxon>
        <taxon>Lucilia</taxon>
    </lineage>
</organism>
<evidence type="ECO:0000313" key="2">
    <source>
        <dbReference type="Proteomes" id="UP000037069"/>
    </source>
</evidence>
<dbReference type="Proteomes" id="UP000037069">
    <property type="component" value="Unassembled WGS sequence"/>
</dbReference>